<evidence type="ECO:0000313" key="2">
    <source>
        <dbReference type="RefSeq" id="XP_027120622.2"/>
    </source>
</evidence>
<dbReference type="InterPro" id="IPR052343">
    <property type="entry name" value="Retrotransposon-Effector_Assoc"/>
</dbReference>
<reference evidence="2" key="2">
    <citation type="submission" date="2025-08" db="UniProtKB">
        <authorList>
            <consortium name="RefSeq"/>
        </authorList>
    </citation>
    <scope>IDENTIFICATION</scope>
    <source>
        <tissue evidence="2">Leaves</tissue>
    </source>
</reference>
<dbReference type="SUPFAM" id="SSF56219">
    <property type="entry name" value="DNase I-like"/>
    <property type="match status" value="1"/>
</dbReference>
<dbReference type="PANTHER" id="PTHR46890">
    <property type="entry name" value="NON-LTR RETROLELEMENT REVERSE TRANSCRIPTASE-LIKE PROTEIN-RELATED"/>
    <property type="match status" value="1"/>
</dbReference>
<dbReference type="OrthoDB" id="1932527at2759"/>
<dbReference type="AlphaFoldDB" id="A0A6P6X450"/>
<evidence type="ECO:0008006" key="3">
    <source>
        <dbReference type="Google" id="ProtNLM"/>
    </source>
</evidence>
<protein>
    <recommendedName>
        <fullName evidence="3">Reverse transcriptase</fullName>
    </recommendedName>
</protein>
<dbReference type="InterPro" id="IPR036691">
    <property type="entry name" value="Endo/exonu/phosph_ase_sf"/>
</dbReference>
<keyword evidence="1" id="KW-1185">Reference proteome</keyword>
<dbReference type="PANTHER" id="PTHR46890:SF48">
    <property type="entry name" value="RNA-DIRECTED DNA POLYMERASE"/>
    <property type="match status" value="1"/>
</dbReference>
<dbReference type="Proteomes" id="UP001652660">
    <property type="component" value="Chromosome 3e"/>
</dbReference>
<dbReference type="GeneID" id="113737621"/>
<dbReference type="Gene3D" id="3.60.10.10">
    <property type="entry name" value="Endonuclease/exonuclease/phosphatase"/>
    <property type="match status" value="1"/>
</dbReference>
<name>A0A6P6X450_COFAR</name>
<accession>A0A6P6X450</accession>
<proteinExistence type="predicted"/>
<sequence>MVWNCQGAESPVTIPHLKEVNNLLSLNMIFLSETKNKAKYIEKVKRILNFDNCYVIEAMNKSGGMSLMWNEETKVKDIKHSAFTIEVLIEDEEVKQDWWLIGFYASCDKQMRKGQWEENQLVDIGFKGNPWTWCNQWQDGEIRQRLDSELSSGGWSNIFEHPKCTHLESLASDHSMLILDTISGKRKKRKKFFFDKRWIQREGIGEVIKKAWEEDIRGSRMFRVVHKIKRCRVTLLKWRNGFIENSRKRISNLKQQLMEEKSSDIEGRKGRVAALKNQLVGAYREEEQYWSQKARINWPVEENEIKVAVFAMNPNKAPGLDGMTPFFFQKFWPTIKEEVVKAVKAFFQSGHLLKSLNHTIISLIPKVEIPTNLKQYRPISLCNVLYKVWVDWIMERISSVSYSFNINGETKEYVIPSRGIRQGVEARELKEILNHYERGSRQVINLDKSSICFSKNTKERDTEETWEPLPGVRTVNQGKYLGLPMEISGTMVKYWWGESEGRSKIRWCSWDKMIKAKLERGLEFRNLVYFNKALLGKQIWRMIRYPNLLVSRILKANYYPDSILNCEISKNSSWF</sequence>
<dbReference type="RefSeq" id="XP_027120622.2">
    <property type="nucleotide sequence ID" value="XM_027264821.2"/>
</dbReference>
<evidence type="ECO:0000313" key="1">
    <source>
        <dbReference type="Proteomes" id="UP001652660"/>
    </source>
</evidence>
<organism evidence="1 2">
    <name type="scientific">Coffea arabica</name>
    <name type="common">Arabian coffee</name>
    <dbReference type="NCBI Taxonomy" id="13443"/>
    <lineage>
        <taxon>Eukaryota</taxon>
        <taxon>Viridiplantae</taxon>
        <taxon>Streptophyta</taxon>
        <taxon>Embryophyta</taxon>
        <taxon>Tracheophyta</taxon>
        <taxon>Spermatophyta</taxon>
        <taxon>Magnoliopsida</taxon>
        <taxon>eudicotyledons</taxon>
        <taxon>Gunneridae</taxon>
        <taxon>Pentapetalae</taxon>
        <taxon>asterids</taxon>
        <taxon>lamiids</taxon>
        <taxon>Gentianales</taxon>
        <taxon>Rubiaceae</taxon>
        <taxon>Ixoroideae</taxon>
        <taxon>Gardenieae complex</taxon>
        <taxon>Bertiereae - Coffeeae clade</taxon>
        <taxon>Coffeeae</taxon>
        <taxon>Coffea</taxon>
    </lineage>
</organism>
<gene>
    <name evidence="2" type="primary">LOC113737621</name>
</gene>
<reference evidence="1" key="1">
    <citation type="journal article" date="2025" name="Foods">
        <title>Unveiling the Microbial Signatures of Arabica Coffee Cherries: Insights into Ripeness Specific Diversity, Functional Traits, and Implications for Quality and Safety.</title>
        <authorList>
            <consortium name="RefSeq"/>
            <person name="Tenea G.N."/>
            <person name="Cifuentes V."/>
            <person name="Reyes P."/>
            <person name="Cevallos-Vallejos M."/>
        </authorList>
    </citation>
    <scope>NUCLEOTIDE SEQUENCE [LARGE SCALE GENOMIC DNA]</scope>
</reference>